<dbReference type="EMBL" id="CP000319">
    <property type="protein sequence ID" value="ABE64436.1"/>
    <property type="molecule type" value="Genomic_DNA"/>
</dbReference>
<sequence>MQRTGNMQTEFFRWAAEMHDRAARNLLFVSERYDFAALGIPSTYPILPSGPRLELNNAFPSIDLVVTVADEQAVDPGDSLSAGATLSPEPLQ</sequence>
<reference evidence="1 2" key="1">
    <citation type="submission" date="2006-03" db="EMBL/GenBank/DDBJ databases">
        <title>Complete sequence of chromosome of Nitrobacter hamburgensis X14.</title>
        <authorList>
            <consortium name="US DOE Joint Genome Institute"/>
            <person name="Copeland A."/>
            <person name="Lucas S."/>
            <person name="Lapidus A."/>
            <person name="Barry K."/>
            <person name="Detter J.C."/>
            <person name="Glavina del Rio T."/>
            <person name="Hammon N."/>
            <person name="Israni S."/>
            <person name="Dalin E."/>
            <person name="Tice H."/>
            <person name="Pitluck S."/>
            <person name="Chain P."/>
            <person name="Malfatti S."/>
            <person name="Shin M."/>
            <person name="Vergez L."/>
            <person name="Schmutz J."/>
            <person name="Larimer F."/>
            <person name="Land M."/>
            <person name="Hauser L."/>
            <person name="Kyrpides N."/>
            <person name="Ivanova N."/>
            <person name="Ward B."/>
            <person name="Arp D."/>
            <person name="Klotz M."/>
            <person name="Stein L."/>
            <person name="O'Mullan G."/>
            <person name="Starkenburg S."/>
            <person name="Sayavedra L."/>
            <person name="Poret-Peterson A.T."/>
            <person name="Gentry M.E."/>
            <person name="Bruce D."/>
            <person name="Richardson P."/>
        </authorList>
    </citation>
    <scope>NUCLEOTIDE SEQUENCE [LARGE SCALE GENOMIC DNA]</scope>
    <source>
        <strain evidence="2">DSM 10229 / NCIMB 13809 / X14</strain>
    </source>
</reference>
<gene>
    <name evidence="1" type="ordered locus">Nham_3710</name>
</gene>
<evidence type="ECO:0000313" key="2">
    <source>
        <dbReference type="Proteomes" id="UP000001953"/>
    </source>
</evidence>
<dbReference type="Proteomes" id="UP000001953">
    <property type="component" value="Chromosome"/>
</dbReference>
<keyword evidence="2" id="KW-1185">Reference proteome</keyword>
<evidence type="ECO:0000313" key="1">
    <source>
        <dbReference type="EMBL" id="ABE64436.1"/>
    </source>
</evidence>
<name>Q1QH61_NITHX</name>
<dbReference type="STRING" id="323097.Nham_3710"/>
<accession>Q1QH61</accession>
<proteinExistence type="predicted"/>
<dbReference type="KEGG" id="nha:Nham_3710"/>
<dbReference type="HOGENOM" id="CLU_2410244_0_0_5"/>
<organism evidence="1 2">
    <name type="scientific">Nitrobacter hamburgensis (strain DSM 10229 / NCIMB 13809 / X14)</name>
    <dbReference type="NCBI Taxonomy" id="323097"/>
    <lineage>
        <taxon>Bacteria</taxon>
        <taxon>Pseudomonadati</taxon>
        <taxon>Pseudomonadota</taxon>
        <taxon>Alphaproteobacteria</taxon>
        <taxon>Hyphomicrobiales</taxon>
        <taxon>Nitrobacteraceae</taxon>
        <taxon>Nitrobacter</taxon>
    </lineage>
</organism>
<dbReference type="AlphaFoldDB" id="Q1QH61"/>
<protein>
    <submittedName>
        <fullName evidence="1">Uncharacterized protein</fullName>
    </submittedName>
</protein>